<name>A0A1H9Z6Q7_9GAMM</name>
<sequence length="157" mass="17209">MSAQWQTLVSQKLYLATQLAGLSRKQASAADREATLQGAIELALRARKLMFALVARYHQQNRATPATVEELTTLIADTPDAELLTDLARTPGSWLNHLEQLEVAQSEPPRQQKTVSEENIIAVSTAAGPDRSADGLLETLAAMKAFMTDLGERHAEW</sequence>
<accession>A0A1H9Z6Q7</accession>
<dbReference type="STRING" id="430453.SAMN04487962_101482"/>
<organism evidence="1 2">
    <name type="scientific">Marinobacter segnicrescens</name>
    <dbReference type="NCBI Taxonomy" id="430453"/>
    <lineage>
        <taxon>Bacteria</taxon>
        <taxon>Pseudomonadati</taxon>
        <taxon>Pseudomonadota</taxon>
        <taxon>Gammaproteobacteria</taxon>
        <taxon>Pseudomonadales</taxon>
        <taxon>Marinobacteraceae</taxon>
        <taxon>Marinobacter</taxon>
    </lineage>
</organism>
<proteinExistence type="predicted"/>
<protein>
    <recommendedName>
        <fullName evidence="3">PasA protein</fullName>
    </recommendedName>
</protein>
<dbReference type="OrthoDB" id="6366876at2"/>
<reference evidence="2" key="1">
    <citation type="submission" date="2016-10" db="EMBL/GenBank/DDBJ databases">
        <authorList>
            <person name="Varghese N."/>
            <person name="Submissions S."/>
        </authorList>
    </citation>
    <scope>NUCLEOTIDE SEQUENCE [LARGE SCALE GENOMIC DNA]</scope>
    <source>
        <strain evidence="2">CGMCC 1.6489</strain>
    </source>
</reference>
<evidence type="ECO:0000313" key="1">
    <source>
        <dbReference type="EMBL" id="SES76728.1"/>
    </source>
</evidence>
<evidence type="ECO:0008006" key="3">
    <source>
        <dbReference type="Google" id="ProtNLM"/>
    </source>
</evidence>
<dbReference type="RefSeq" id="WP_091848602.1">
    <property type="nucleotide sequence ID" value="NZ_FOHZ01000001.1"/>
</dbReference>
<gene>
    <name evidence="1" type="ORF">SAMN04487962_101482</name>
</gene>
<dbReference type="InterPro" id="IPR046493">
    <property type="entry name" value="DUF6586"/>
</dbReference>
<dbReference type="Proteomes" id="UP000198762">
    <property type="component" value="Unassembled WGS sequence"/>
</dbReference>
<dbReference type="Pfam" id="PF20227">
    <property type="entry name" value="DUF6586"/>
    <property type="match status" value="1"/>
</dbReference>
<dbReference type="AlphaFoldDB" id="A0A1H9Z6Q7"/>
<keyword evidence="2" id="KW-1185">Reference proteome</keyword>
<dbReference type="EMBL" id="FOHZ01000001">
    <property type="protein sequence ID" value="SES76728.1"/>
    <property type="molecule type" value="Genomic_DNA"/>
</dbReference>
<evidence type="ECO:0000313" key="2">
    <source>
        <dbReference type="Proteomes" id="UP000198762"/>
    </source>
</evidence>